<protein>
    <submittedName>
        <fullName evidence="2">Uncharacterized protein</fullName>
    </submittedName>
</protein>
<evidence type="ECO:0000313" key="2">
    <source>
        <dbReference type="EMBL" id="RDK47047.1"/>
    </source>
</evidence>
<reference evidence="2 3" key="1">
    <citation type="submission" date="2018-07" db="EMBL/GenBank/DDBJ databases">
        <title>Section-level genome sequencing of Aspergillus section Nigri to investigate inter- and intra-species variation.</title>
        <authorList>
            <consortium name="DOE Joint Genome Institute"/>
            <person name="Vesth T.C."/>
            <person name="Nybo J.L."/>
            <person name="Theobald S."/>
            <person name="Frisvad J.C."/>
            <person name="Larsen T.O."/>
            <person name="Nielsen K.F."/>
            <person name="Hoof J.B."/>
            <person name="Brandl J."/>
            <person name="Salamov A."/>
            <person name="Riley R."/>
            <person name="Gladden J.M."/>
            <person name="Phatale P."/>
            <person name="Nielsen M.T."/>
            <person name="Lyhne E.K."/>
            <person name="Kogle M.E."/>
            <person name="Strasser K."/>
            <person name="McDonnell E."/>
            <person name="Barry K."/>
            <person name="Clum A."/>
            <person name="Chen C."/>
            <person name="Nolan M."/>
            <person name="Sandor L."/>
            <person name="Kuo A."/>
            <person name="Lipzen A."/>
            <person name="Hainaut M."/>
            <person name="Drula E."/>
            <person name="Tsang A."/>
            <person name="Magnuson J.K."/>
            <person name="Henrissat B."/>
            <person name="Wiebenga A."/>
            <person name="Simmons B.A."/>
            <person name="Makela M.R."/>
            <person name="De vries R.P."/>
            <person name="Grigoriev I.V."/>
            <person name="Mortensen U.H."/>
            <person name="Baker S.E."/>
            <person name="Andersen M.R."/>
        </authorList>
    </citation>
    <scope>NUCLEOTIDE SEQUENCE [LARGE SCALE GENOMIC DNA]</scope>
    <source>
        <strain evidence="2 3">ATCC 13157</strain>
    </source>
</reference>
<organism evidence="2 3">
    <name type="scientific">Aspergillus phoenicis ATCC 13157</name>
    <dbReference type="NCBI Taxonomy" id="1353007"/>
    <lineage>
        <taxon>Eukaryota</taxon>
        <taxon>Fungi</taxon>
        <taxon>Dikarya</taxon>
        <taxon>Ascomycota</taxon>
        <taxon>Pezizomycotina</taxon>
        <taxon>Eurotiomycetes</taxon>
        <taxon>Eurotiomycetidae</taxon>
        <taxon>Eurotiales</taxon>
        <taxon>Aspergillaceae</taxon>
        <taxon>Aspergillus</taxon>
    </lineage>
</organism>
<name>A0A370PXZ1_ASPPH</name>
<gene>
    <name evidence="2" type="ORF">M752DRAFT_332321</name>
</gene>
<dbReference type="EMBL" id="KZ851845">
    <property type="protein sequence ID" value="RDK47047.1"/>
    <property type="molecule type" value="Genomic_DNA"/>
</dbReference>
<accession>A0A370PXZ1</accession>
<dbReference type="AlphaFoldDB" id="A0A370PXZ1"/>
<keyword evidence="3" id="KW-1185">Reference proteome</keyword>
<keyword evidence="1" id="KW-0732">Signal</keyword>
<evidence type="ECO:0000313" key="3">
    <source>
        <dbReference type="Proteomes" id="UP000254937"/>
    </source>
</evidence>
<proteinExistence type="predicted"/>
<dbReference type="Proteomes" id="UP000254937">
    <property type="component" value="Unassembled WGS sequence"/>
</dbReference>
<sequence length="88" mass="9140">MRFTIPLTLFFAALAIAAPAAEADNESGAAVSEDPALADAQRCRPGYRQTATVTTEVTVASGPAGLTTASELPHTHQNDCWVAEGHSD</sequence>
<feature type="signal peptide" evidence="1">
    <location>
        <begin position="1"/>
        <end position="23"/>
    </location>
</feature>
<evidence type="ECO:0000256" key="1">
    <source>
        <dbReference type="SAM" id="SignalP"/>
    </source>
</evidence>
<feature type="chain" id="PRO_5016704781" evidence="1">
    <location>
        <begin position="24"/>
        <end position="88"/>
    </location>
</feature>